<reference evidence="5 6" key="1">
    <citation type="submission" date="2019-11" db="EMBL/GenBank/DDBJ databases">
        <title>Genome sequences of 17 halophilic strains isolated from different environments.</title>
        <authorList>
            <person name="Furrow R.E."/>
        </authorList>
    </citation>
    <scope>NUCLEOTIDE SEQUENCE [LARGE SCALE GENOMIC DNA]</scope>
    <source>
        <strain evidence="5 6">22514_16_FS</strain>
    </source>
</reference>
<protein>
    <submittedName>
        <fullName evidence="5">Uncharacterized protein</fullName>
    </submittedName>
</protein>
<evidence type="ECO:0000313" key="5">
    <source>
        <dbReference type="EMBL" id="MYL34160.1"/>
    </source>
</evidence>
<gene>
    <name evidence="5" type="ORF">GLW05_11175</name>
</gene>
<feature type="region of interest" description="Disordered" evidence="2">
    <location>
        <begin position="299"/>
        <end position="320"/>
    </location>
</feature>
<feature type="region of interest" description="Disordered" evidence="2">
    <location>
        <begin position="409"/>
        <end position="481"/>
    </location>
</feature>
<name>A0A6I5A109_9BACI</name>
<feature type="compositionally biased region" description="Basic and acidic residues" evidence="2">
    <location>
        <begin position="429"/>
        <end position="481"/>
    </location>
</feature>
<sequence length="481" mass="55539">MDIDEKGRSGMKETNIGKLLPVDGFKLQVPHNIAINMSTSLTHLYQPLIGLAAISLYQTLLSEYEVQKQDDHPRTHHLLMNYLHLPLDQIYEARKRLEAIGLIRSFLSEGEQQNVYTYVLLRPFTPNEFFEDDMLSLLLYHHIGQEKFQRLQHSLYSKPIVEEHSTEVTSSFEEIFSMRELPNDVPSNPESNETTKNIIMSTTGANVQESSIDFDWLKKTFHERMLPVNVIFTEKNKKVMNQLALLYNLANYEMEKAIQWALSDSNELHVSELKEACHDLYQSKHQKGHGNIRLTEHREKVASDEGASKQSDEDQQPQDKEEALINQLEHISPRQLLTDLSNGAEPTEKELKIVRDIMTSQGLPAGVMNVLIYYVLLKTDMKLSKPYMETIAGHWARLNVKTVRQAMDTAKSENQKYQQLATKGKNRRQKQEVLPDWFKEQQKEKEAQSNTKGSEKASKSQQEIEKEKKELADALKKMDDE</sequence>
<evidence type="ECO:0000259" key="4">
    <source>
        <dbReference type="Pfam" id="PF25888"/>
    </source>
</evidence>
<proteinExistence type="inferred from homology"/>
<organism evidence="5 6">
    <name type="scientific">Pontibacillus yanchengensis</name>
    <dbReference type="NCBI Taxonomy" id="462910"/>
    <lineage>
        <taxon>Bacteria</taxon>
        <taxon>Bacillati</taxon>
        <taxon>Bacillota</taxon>
        <taxon>Bacilli</taxon>
        <taxon>Bacillales</taxon>
        <taxon>Bacillaceae</taxon>
        <taxon>Pontibacillus</taxon>
    </lineage>
</organism>
<dbReference type="Proteomes" id="UP000468638">
    <property type="component" value="Unassembled WGS sequence"/>
</dbReference>
<feature type="domain" description="DnaB/C C-terminal" evidence="3">
    <location>
        <begin position="344"/>
        <end position="408"/>
    </location>
</feature>
<evidence type="ECO:0000259" key="3">
    <source>
        <dbReference type="Pfam" id="PF07261"/>
    </source>
</evidence>
<dbReference type="EMBL" id="WMEQ01000007">
    <property type="protein sequence ID" value="MYL34160.1"/>
    <property type="molecule type" value="Genomic_DNA"/>
</dbReference>
<evidence type="ECO:0000313" key="6">
    <source>
        <dbReference type="Proteomes" id="UP000468638"/>
    </source>
</evidence>
<comment type="similarity">
    <text evidence="1">Belongs to the DnaB/DnaD family.</text>
</comment>
<dbReference type="AlphaFoldDB" id="A0A6I5A109"/>
<dbReference type="InterPro" id="IPR058660">
    <property type="entry name" value="WHD_DnaB"/>
</dbReference>
<feature type="domain" description="Replicative helicase loading/DNA remodeling protein DnaB N-terminal winged helix" evidence="4">
    <location>
        <begin position="21"/>
        <end position="273"/>
    </location>
</feature>
<dbReference type="InterPro" id="IPR006343">
    <property type="entry name" value="DnaB/C_C"/>
</dbReference>
<evidence type="ECO:0000256" key="1">
    <source>
        <dbReference type="ARBA" id="ARBA00093462"/>
    </source>
</evidence>
<comment type="caution">
    <text evidence="5">The sequence shown here is derived from an EMBL/GenBank/DDBJ whole genome shotgun (WGS) entry which is preliminary data.</text>
</comment>
<dbReference type="Pfam" id="PF25888">
    <property type="entry name" value="WHD_DnaB"/>
    <property type="match status" value="1"/>
</dbReference>
<dbReference type="Pfam" id="PF07261">
    <property type="entry name" value="DnaB_2"/>
    <property type="match status" value="1"/>
</dbReference>
<evidence type="ECO:0000256" key="2">
    <source>
        <dbReference type="SAM" id="MobiDB-lite"/>
    </source>
</evidence>
<accession>A0A6I5A109</accession>